<feature type="transmembrane region" description="Helical" evidence="2">
    <location>
        <begin position="48"/>
        <end position="66"/>
    </location>
</feature>
<keyword evidence="2" id="KW-1133">Transmembrane helix</keyword>
<dbReference type="Proteomes" id="UP000076761">
    <property type="component" value="Unassembled WGS sequence"/>
</dbReference>
<feature type="compositionally biased region" description="Polar residues" evidence="1">
    <location>
        <begin position="152"/>
        <end position="161"/>
    </location>
</feature>
<evidence type="ECO:0000313" key="4">
    <source>
        <dbReference type="Proteomes" id="UP000076761"/>
    </source>
</evidence>
<evidence type="ECO:0000256" key="2">
    <source>
        <dbReference type="SAM" id="Phobius"/>
    </source>
</evidence>
<keyword evidence="2" id="KW-0812">Transmembrane</keyword>
<accession>A0A165NV70</accession>
<keyword evidence="2" id="KW-0472">Membrane</keyword>
<sequence>MHCFPSIDSTAANALAEGDTAGIERVMTTWLDILADGRGSGSDQKQEIYFFLVIVVVLPIPVLSSGSRQHSYLKQSLSAPFPDSSRLPAVSSVFLGIHYPSRAPSRSWISCISSDQDPPRIALASSPSLGLISETSRRRAPPTRPLPPSAADSSHTAVLGV</sequence>
<feature type="region of interest" description="Disordered" evidence="1">
    <location>
        <begin position="133"/>
        <end position="161"/>
    </location>
</feature>
<protein>
    <submittedName>
        <fullName evidence="3">Uncharacterized protein</fullName>
    </submittedName>
</protein>
<keyword evidence="4" id="KW-1185">Reference proteome</keyword>
<evidence type="ECO:0000256" key="1">
    <source>
        <dbReference type="SAM" id="MobiDB-lite"/>
    </source>
</evidence>
<dbReference type="InParanoid" id="A0A165NV70"/>
<dbReference type="EMBL" id="KV425625">
    <property type="protein sequence ID" value="KZT20153.1"/>
    <property type="molecule type" value="Genomic_DNA"/>
</dbReference>
<organism evidence="3 4">
    <name type="scientific">Neolentinus lepideus HHB14362 ss-1</name>
    <dbReference type="NCBI Taxonomy" id="1314782"/>
    <lineage>
        <taxon>Eukaryota</taxon>
        <taxon>Fungi</taxon>
        <taxon>Dikarya</taxon>
        <taxon>Basidiomycota</taxon>
        <taxon>Agaricomycotina</taxon>
        <taxon>Agaricomycetes</taxon>
        <taxon>Gloeophyllales</taxon>
        <taxon>Gloeophyllaceae</taxon>
        <taxon>Neolentinus</taxon>
    </lineage>
</organism>
<reference evidence="3 4" key="1">
    <citation type="journal article" date="2016" name="Mol. Biol. Evol.">
        <title>Comparative Genomics of Early-Diverging Mushroom-Forming Fungi Provides Insights into the Origins of Lignocellulose Decay Capabilities.</title>
        <authorList>
            <person name="Nagy L.G."/>
            <person name="Riley R."/>
            <person name="Tritt A."/>
            <person name="Adam C."/>
            <person name="Daum C."/>
            <person name="Floudas D."/>
            <person name="Sun H."/>
            <person name="Yadav J.S."/>
            <person name="Pangilinan J."/>
            <person name="Larsson K.H."/>
            <person name="Matsuura K."/>
            <person name="Barry K."/>
            <person name="Labutti K."/>
            <person name="Kuo R."/>
            <person name="Ohm R.A."/>
            <person name="Bhattacharya S.S."/>
            <person name="Shirouzu T."/>
            <person name="Yoshinaga Y."/>
            <person name="Martin F.M."/>
            <person name="Grigoriev I.V."/>
            <person name="Hibbett D.S."/>
        </authorList>
    </citation>
    <scope>NUCLEOTIDE SEQUENCE [LARGE SCALE GENOMIC DNA]</scope>
    <source>
        <strain evidence="3 4">HHB14362 ss-1</strain>
    </source>
</reference>
<name>A0A165NV70_9AGAM</name>
<gene>
    <name evidence="3" type="ORF">NEOLEDRAFT_889007</name>
</gene>
<evidence type="ECO:0000313" key="3">
    <source>
        <dbReference type="EMBL" id="KZT20153.1"/>
    </source>
</evidence>
<dbReference type="AlphaFoldDB" id="A0A165NV70"/>
<proteinExistence type="predicted"/>